<feature type="region of interest" description="Disordered" evidence="1">
    <location>
        <begin position="158"/>
        <end position="182"/>
    </location>
</feature>
<reference evidence="2" key="1">
    <citation type="journal article" date="2023" name="Mol. Phylogenet. Evol.">
        <title>Genome-scale phylogeny and comparative genomics of the fungal order Sordariales.</title>
        <authorList>
            <person name="Hensen N."/>
            <person name="Bonometti L."/>
            <person name="Westerberg I."/>
            <person name="Brannstrom I.O."/>
            <person name="Guillou S."/>
            <person name="Cros-Aarteil S."/>
            <person name="Calhoun S."/>
            <person name="Haridas S."/>
            <person name="Kuo A."/>
            <person name="Mondo S."/>
            <person name="Pangilinan J."/>
            <person name="Riley R."/>
            <person name="LaButti K."/>
            <person name="Andreopoulos B."/>
            <person name="Lipzen A."/>
            <person name="Chen C."/>
            <person name="Yan M."/>
            <person name="Daum C."/>
            <person name="Ng V."/>
            <person name="Clum A."/>
            <person name="Steindorff A."/>
            <person name="Ohm R.A."/>
            <person name="Martin F."/>
            <person name="Silar P."/>
            <person name="Natvig D.O."/>
            <person name="Lalanne C."/>
            <person name="Gautier V."/>
            <person name="Ament-Velasquez S.L."/>
            <person name="Kruys A."/>
            <person name="Hutchinson M.I."/>
            <person name="Powell A.J."/>
            <person name="Barry K."/>
            <person name="Miller A.N."/>
            <person name="Grigoriev I.V."/>
            <person name="Debuchy R."/>
            <person name="Gladieux P."/>
            <person name="Hiltunen Thoren M."/>
            <person name="Johannesson H."/>
        </authorList>
    </citation>
    <scope>NUCLEOTIDE SEQUENCE</scope>
    <source>
        <strain evidence="2">CBS 315.58</strain>
    </source>
</reference>
<evidence type="ECO:0000313" key="3">
    <source>
        <dbReference type="Proteomes" id="UP001303160"/>
    </source>
</evidence>
<organism evidence="2 3">
    <name type="scientific">Triangularia verruculosa</name>
    <dbReference type="NCBI Taxonomy" id="2587418"/>
    <lineage>
        <taxon>Eukaryota</taxon>
        <taxon>Fungi</taxon>
        <taxon>Dikarya</taxon>
        <taxon>Ascomycota</taxon>
        <taxon>Pezizomycotina</taxon>
        <taxon>Sordariomycetes</taxon>
        <taxon>Sordariomycetidae</taxon>
        <taxon>Sordariales</taxon>
        <taxon>Podosporaceae</taxon>
        <taxon>Triangularia</taxon>
    </lineage>
</organism>
<proteinExistence type="predicted"/>
<protein>
    <submittedName>
        <fullName evidence="2">Uncharacterized protein</fullName>
    </submittedName>
</protein>
<accession>A0AAN7ARA7</accession>
<keyword evidence="3" id="KW-1185">Reference proteome</keyword>
<dbReference type="Proteomes" id="UP001303160">
    <property type="component" value="Unassembled WGS sequence"/>
</dbReference>
<feature type="region of interest" description="Disordered" evidence="1">
    <location>
        <begin position="118"/>
        <end position="137"/>
    </location>
</feature>
<name>A0AAN7ARA7_9PEZI</name>
<sequence length="182" mass="19139">MVPAETTAYYPVPPVPTQPQQRPLGRAASMGRLDPIPPPDFTSSELRSGGVAYEAYNPVHSMSQDAIPPVPRVSIQFPPSSSRISSMPLAAASQGYRAAAMPRPAVLRSQAARGYVPGSSMAQRVSRPLDRETGGARSVSDSVLTPFLARADLAVVPGEPPPVMAGRGGGSGMEASWLMEEQ</sequence>
<evidence type="ECO:0000256" key="1">
    <source>
        <dbReference type="SAM" id="MobiDB-lite"/>
    </source>
</evidence>
<dbReference type="EMBL" id="MU863949">
    <property type="protein sequence ID" value="KAK4198216.1"/>
    <property type="molecule type" value="Genomic_DNA"/>
</dbReference>
<reference evidence="2" key="2">
    <citation type="submission" date="2023-05" db="EMBL/GenBank/DDBJ databases">
        <authorList>
            <consortium name="Lawrence Berkeley National Laboratory"/>
            <person name="Steindorff A."/>
            <person name="Hensen N."/>
            <person name="Bonometti L."/>
            <person name="Westerberg I."/>
            <person name="Brannstrom I.O."/>
            <person name="Guillou S."/>
            <person name="Cros-Aarteil S."/>
            <person name="Calhoun S."/>
            <person name="Haridas S."/>
            <person name="Kuo A."/>
            <person name="Mondo S."/>
            <person name="Pangilinan J."/>
            <person name="Riley R."/>
            <person name="Labutti K."/>
            <person name="Andreopoulos B."/>
            <person name="Lipzen A."/>
            <person name="Chen C."/>
            <person name="Yanf M."/>
            <person name="Daum C."/>
            <person name="Ng V."/>
            <person name="Clum A."/>
            <person name="Ohm R."/>
            <person name="Martin F."/>
            <person name="Silar P."/>
            <person name="Natvig D."/>
            <person name="Lalanne C."/>
            <person name="Gautier V."/>
            <person name="Ament-Velasquez S.L."/>
            <person name="Kruys A."/>
            <person name="Hutchinson M.I."/>
            <person name="Powell A.J."/>
            <person name="Barry K."/>
            <person name="Miller A.N."/>
            <person name="Grigoriev I.V."/>
            <person name="Debuchy R."/>
            <person name="Gladieux P."/>
            <person name="Thoren M.H."/>
            <person name="Johannesson H."/>
        </authorList>
    </citation>
    <scope>NUCLEOTIDE SEQUENCE</scope>
    <source>
        <strain evidence="2">CBS 315.58</strain>
    </source>
</reference>
<comment type="caution">
    <text evidence="2">The sequence shown here is derived from an EMBL/GenBank/DDBJ whole genome shotgun (WGS) entry which is preliminary data.</text>
</comment>
<evidence type="ECO:0000313" key="2">
    <source>
        <dbReference type="EMBL" id="KAK4198216.1"/>
    </source>
</evidence>
<feature type="region of interest" description="Disordered" evidence="1">
    <location>
        <begin position="1"/>
        <end position="47"/>
    </location>
</feature>
<dbReference type="AlphaFoldDB" id="A0AAN7ARA7"/>
<gene>
    <name evidence="2" type="ORF">QBC40DRAFT_298614</name>
</gene>